<name>G0QJF7_ICHMU</name>
<dbReference type="AlphaFoldDB" id="G0QJF7"/>
<dbReference type="InterPro" id="IPR050498">
    <property type="entry name" value="Ycf3"/>
</dbReference>
<dbReference type="OrthoDB" id="1926212at2759"/>
<dbReference type="STRING" id="857967.G0QJF7"/>
<evidence type="ECO:0000313" key="5">
    <source>
        <dbReference type="Proteomes" id="UP000008983"/>
    </source>
</evidence>
<keyword evidence="5" id="KW-1185">Reference proteome</keyword>
<dbReference type="InterPro" id="IPR019734">
    <property type="entry name" value="TPR_rpt"/>
</dbReference>
<evidence type="ECO:0000256" key="2">
    <source>
        <dbReference type="ARBA" id="ARBA00022803"/>
    </source>
</evidence>
<dbReference type="InterPro" id="IPR013105">
    <property type="entry name" value="TPR_2"/>
</dbReference>
<feature type="repeat" description="TPR" evidence="3">
    <location>
        <begin position="55"/>
        <end position="88"/>
    </location>
</feature>
<feature type="repeat" description="TPR" evidence="3">
    <location>
        <begin position="243"/>
        <end position="276"/>
    </location>
</feature>
<reference evidence="4 5" key="1">
    <citation type="submission" date="2011-07" db="EMBL/GenBank/DDBJ databases">
        <authorList>
            <person name="Coyne R."/>
            <person name="Brami D."/>
            <person name="Johnson J."/>
            <person name="Hostetler J."/>
            <person name="Hannick L."/>
            <person name="Clark T."/>
            <person name="Cassidy-Hanley D."/>
            <person name="Inman J."/>
        </authorList>
    </citation>
    <scope>NUCLEOTIDE SEQUENCE [LARGE SCALE GENOMIC DNA]</scope>
    <source>
        <strain evidence="4 5">G5</strain>
    </source>
</reference>
<dbReference type="InParanoid" id="G0QJF7"/>
<proteinExistence type="predicted"/>
<dbReference type="InterPro" id="IPR011990">
    <property type="entry name" value="TPR-like_helical_dom_sf"/>
</dbReference>
<evidence type="ECO:0000313" key="4">
    <source>
        <dbReference type="EMBL" id="EGR34644.1"/>
    </source>
</evidence>
<keyword evidence="1" id="KW-0677">Repeat</keyword>
<feature type="repeat" description="TPR" evidence="3">
    <location>
        <begin position="140"/>
        <end position="173"/>
    </location>
</feature>
<dbReference type="SUPFAM" id="SSF81901">
    <property type="entry name" value="HCP-like"/>
    <property type="match status" value="1"/>
</dbReference>
<dbReference type="SUPFAM" id="SSF48452">
    <property type="entry name" value="TPR-like"/>
    <property type="match status" value="3"/>
</dbReference>
<dbReference type="Pfam" id="PF13174">
    <property type="entry name" value="TPR_6"/>
    <property type="match status" value="1"/>
</dbReference>
<dbReference type="RefSeq" id="XP_004039948.1">
    <property type="nucleotide sequence ID" value="XM_004039900.1"/>
</dbReference>
<dbReference type="Pfam" id="PF07719">
    <property type="entry name" value="TPR_2"/>
    <property type="match status" value="1"/>
</dbReference>
<dbReference type="eggNOG" id="KOG1124">
    <property type="taxonomic scope" value="Eukaryota"/>
</dbReference>
<dbReference type="PROSITE" id="PS50005">
    <property type="entry name" value="TPR"/>
    <property type="match status" value="5"/>
</dbReference>
<accession>G0QJF7</accession>
<evidence type="ECO:0000256" key="1">
    <source>
        <dbReference type="ARBA" id="ARBA00022737"/>
    </source>
</evidence>
<dbReference type="OMA" id="RKFQESM"/>
<dbReference type="PANTHER" id="PTHR44858">
    <property type="entry name" value="TETRATRICOPEPTIDE REPEAT PROTEIN 6"/>
    <property type="match status" value="1"/>
</dbReference>
<evidence type="ECO:0000256" key="3">
    <source>
        <dbReference type="PROSITE-ProRule" id="PRU00339"/>
    </source>
</evidence>
<gene>
    <name evidence="4" type="ORF">IMG5_005100</name>
</gene>
<feature type="repeat" description="TPR" evidence="3">
    <location>
        <begin position="474"/>
        <end position="507"/>
    </location>
</feature>
<organism evidence="4 5">
    <name type="scientific">Ichthyophthirius multifiliis</name>
    <name type="common">White spot disease agent</name>
    <name type="synonym">Ich</name>
    <dbReference type="NCBI Taxonomy" id="5932"/>
    <lineage>
        <taxon>Eukaryota</taxon>
        <taxon>Sar</taxon>
        <taxon>Alveolata</taxon>
        <taxon>Ciliophora</taxon>
        <taxon>Intramacronucleata</taxon>
        <taxon>Oligohymenophorea</taxon>
        <taxon>Hymenostomatida</taxon>
        <taxon>Ophryoglenina</taxon>
        <taxon>Ichthyophthirius</taxon>
    </lineage>
</organism>
<dbReference type="GeneID" id="14910846"/>
<dbReference type="PANTHER" id="PTHR44858:SF1">
    <property type="entry name" value="UDP-N-ACETYLGLUCOSAMINE--PEPTIDE N-ACETYLGLUCOSAMINYLTRANSFERASE SPINDLY-RELATED"/>
    <property type="match status" value="1"/>
</dbReference>
<dbReference type="Pfam" id="PF13432">
    <property type="entry name" value="TPR_16"/>
    <property type="match status" value="2"/>
</dbReference>
<dbReference type="Proteomes" id="UP000008983">
    <property type="component" value="Unassembled WGS sequence"/>
</dbReference>
<sequence>MKDNYYTLQKIPKQPILNKAAIEFFQKGKQLFKENNIEEALKCFNEALKEDQMMLESQYLLGVCFLSFNQYSKAIEQFCDLLEKNENFKKNVFLLIAIAYKKTNEINAAIQIVKFFFIYLNINIIYKQLGKAIMQYPQYYDAYIYRGKLQVKMKRFEKAIQDFDIAIHLNPQCGLGYMGKGDCLRFSGQFSSAINLYTQALEKEEIIGQVAILKRAITYIEAKQYDNAKQDLQIILNQDNKNSEAYYFKGLLYYTQNNLNDAILCFEQAIKHNNSRKAVTKALYQIAKIKIELRDFYQAFHTITRAEFLDVDKKALEKFRIFTDGVTFLMKRKYQEGIENLSKLVKGYNLGDFLKPLVYTYRSYGYFCLGKHQKALLDLQTVENKLEKCSNYNKYICEGILSAQNNQFEQAMNFFNKANKLFSQKMEPFFYKAMTLVRFTNKLIPKTDEQKRIQYKQNALKNLDKGIELNDQNANIYFHRGVLRFSLNQINDSIQDFDKAIEKSEDNNAKHYYARGLAYACINCKKQAINDLSIAINLDQNYSNAYLNRAKCFHLIGDRNSAFVDLQKFVNIKPQDPDIHLWAGNLLFNIGAYEDAIKAYSHVNNISKNCDILLLRAKCYMVFKELNSALEDMEKIIELNQENLDIRFDQVCLMSLKIASQGSQEIEQISFFEQALEKIQQSKQFEKRSGAFFKRSDSLFFKGFYKFHLRDYEGALRKFKKSFEFKNQECKLKEQNLCELLEDDDEAVHISELEEYEFQNKTYNIYEYYYNCASCLIMMEKYQEAFKYLIQLQEILPEEEKVKCLEGLLLVLNDEIENKNTNNIFQKLLLNRIKILQFYYIIQQLFIFFKNFLYKQVTLYFCLPKVEAPSMIPFFDENLLQQLQPTVVENKPEAPWIRKTSEGIIFTDNVQHFEDLDLKTETKRESDEGKNDQVIEKNKLKDILKLDEDIEKKLAKLNRKI</sequence>
<dbReference type="EMBL" id="GL983065">
    <property type="protein sequence ID" value="EGR34644.1"/>
    <property type="molecule type" value="Genomic_DNA"/>
</dbReference>
<dbReference type="SMART" id="SM00028">
    <property type="entry name" value="TPR"/>
    <property type="match status" value="15"/>
</dbReference>
<feature type="repeat" description="TPR" evidence="3">
    <location>
        <begin position="21"/>
        <end position="54"/>
    </location>
</feature>
<protein>
    <recommendedName>
        <fullName evidence="6">Tetratricopeptide repeat protein</fullName>
    </recommendedName>
</protein>
<dbReference type="Gene3D" id="1.25.40.10">
    <property type="entry name" value="Tetratricopeptide repeat domain"/>
    <property type="match status" value="7"/>
</dbReference>
<evidence type="ECO:0008006" key="6">
    <source>
        <dbReference type="Google" id="ProtNLM"/>
    </source>
</evidence>
<keyword evidence="2 3" id="KW-0802">TPR repeat</keyword>